<dbReference type="InterPro" id="IPR036398">
    <property type="entry name" value="CA_dom_sf"/>
</dbReference>
<dbReference type="GO" id="GO:0008270">
    <property type="term" value="F:zinc ion binding"/>
    <property type="evidence" value="ECO:0007669"/>
    <property type="project" value="UniProtKB-UniRule"/>
</dbReference>
<comment type="similarity">
    <text evidence="7">Belongs to the alpha-carbonic anhydrase family.</text>
</comment>
<dbReference type="EMBL" id="FNGV01000001">
    <property type="protein sequence ID" value="SDL37838.1"/>
    <property type="molecule type" value="Genomic_DNA"/>
</dbReference>
<evidence type="ECO:0000313" key="9">
    <source>
        <dbReference type="EMBL" id="SDL37838.1"/>
    </source>
</evidence>
<comment type="catalytic activity">
    <reaction evidence="7">
        <text>hydrogencarbonate + H(+) = CO2 + H2O</text>
        <dbReference type="Rhea" id="RHEA:10748"/>
        <dbReference type="ChEBI" id="CHEBI:15377"/>
        <dbReference type="ChEBI" id="CHEBI:15378"/>
        <dbReference type="ChEBI" id="CHEBI:16526"/>
        <dbReference type="ChEBI" id="CHEBI:17544"/>
        <dbReference type="EC" id="4.2.1.1"/>
    </reaction>
</comment>
<sequence>MNTKLPLFILIVLAIFSCKNKIENKATDSTVNEDEHEIVHQKEHKHWTYEGETGPEHWIEIEKESDCDGKRQSPINIIDVNAIDEASLKPIDIHYSANVKIHEITNNGHSIQYNFEKGDFIILNDNEYRLKQIHFHEPSEHTINGIRYPLEMHLVHVSKDNKIVVLAIMAQEGESSEPFTFLEKFLPINTGTTKLIDTDFDLNQNLPKDMGYYTYSGSLTTPPCTQNVTWFVFKTPITISLDQVKQLQKLMPLNNYRDEQPINGRTIKQYTSR</sequence>
<dbReference type="InterPro" id="IPR001148">
    <property type="entry name" value="CA_dom"/>
</dbReference>
<keyword evidence="5 7" id="KW-0862">Zinc</keyword>
<dbReference type="RefSeq" id="WP_089886192.1">
    <property type="nucleotide sequence ID" value="NZ_FNGV01000001.1"/>
</dbReference>
<dbReference type="InterPro" id="IPR018338">
    <property type="entry name" value="Carbonic_anhydrase_a-class_CS"/>
</dbReference>
<evidence type="ECO:0000256" key="5">
    <source>
        <dbReference type="ARBA" id="ARBA00022833"/>
    </source>
</evidence>
<dbReference type="Proteomes" id="UP000199440">
    <property type="component" value="Unassembled WGS sequence"/>
</dbReference>
<keyword evidence="6 7" id="KW-0456">Lyase</keyword>
<accession>A0A1G9JK24</accession>
<reference evidence="9 10" key="1">
    <citation type="submission" date="2016-10" db="EMBL/GenBank/DDBJ databases">
        <authorList>
            <person name="de Groot N.N."/>
        </authorList>
    </citation>
    <scope>NUCLEOTIDE SEQUENCE [LARGE SCALE GENOMIC DNA]</scope>
    <source>
        <strain evidence="9 10">DSM 19886</strain>
    </source>
</reference>
<evidence type="ECO:0000259" key="8">
    <source>
        <dbReference type="PROSITE" id="PS51144"/>
    </source>
</evidence>
<dbReference type="OrthoDB" id="5327615at2"/>
<dbReference type="GO" id="GO:0006730">
    <property type="term" value="P:one-carbon metabolic process"/>
    <property type="evidence" value="ECO:0007669"/>
    <property type="project" value="TreeGrafter"/>
</dbReference>
<proteinExistence type="inferred from homology"/>
<dbReference type="PROSITE" id="PS51144">
    <property type="entry name" value="ALPHA_CA_2"/>
    <property type="match status" value="1"/>
</dbReference>
<dbReference type="Pfam" id="PF00194">
    <property type="entry name" value="Carb_anhydrase"/>
    <property type="match status" value="1"/>
</dbReference>
<dbReference type="InterPro" id="IPR023561">
    <property type="entry name" value="Carbonic_anhydrase_a-class"/>
</dbReference>
<dbReference type="CDD" id="cd03124">
    <property type="entry name" value="alpha_CA_prokaryotic_like"/>
    <property type="match status" value="1"/>
</dbReference>
<dbReference type="STRING" id="192904.SAMN04488514_101591"/>
<organism evidence="9 10">
    <name type="scientific">Kriegella aquimaris</name>
    <dbReference type="NCBI Taxonomy" id="192904"/>
    <lineage>
        <taxon>Bacteria</taxon>
        <taxon>Pseudomonadati</taxon>
        <taxon>Bacteroidota</taxon>
        <taxon>Flavobacteriia</taxon>
        <taxon>Flavobacteriales</taxon>
        <taxon>Flavobacteriaceae</taxon>
        <taxon>Kriegella</taxon>
    </lineage>
</organism>
<dbReference type="Gene3D" id="3.10.200.10">
    <property type="entry name" value="Alpha carbonic anhydrase"/>
    <property type="match status" value="1"/>
</dbReference>
<dbReference type="PROSITE" id="PS51257">
    <property type="entry name" value="PROKAR_LIPOPROTEIN"/>
    <property type="match status" value="1"/>
</dbReference>
<dbReference type="GO" id="GO:0004089">
    <property type="term" value="F:carbonate dehydratase activity"/>
    <property type="evidence" value="ECO:0007669"/>
    <property type="project" value="UniProtKB-UniRule"/>
</dbReference>
<dbReference type="AlphaFoldDB" id="A0A1G9JK24"/>
<dbReference type="PANTHER" id="PTHR18952:SF208">
    <property type="entry name" value="CARBONIC ANHYDRASE XA-RELATED"/>
    <property type="match status" value="1"/>
</dbReference>
<gene>
    <name evidence="9" type="ORF">SAMN04488514_101591</name>
</gene>
<dbReference type="PROSITE" id="PS00162">
    <property type="entry name" value="ALPHA_CA_1"/>
    <property type="match status" value="1"/>
</dbReference>
<evidence type="ECO:0000256" key="2">
    <source>
        <dbReference type="ARBA" id="ARBA00012925"/>
    </source>
</evidence>
<evidence type="ECO:0000313" key="10">
    <source>
        <dbReference type="Proteomes" id="UP000199440"/>
    </source>
</evidence>
<protein>
    <recommendedName>
        <fullName evidence="3 7">Carbonic anhydrase</fullName>
        <ecNumber evidence="2 7">4.2.1.1</ecNumber>
    </recommendedName>
</protein>
<dbReference type="InterPro" id="IPR041891">
    <property type="entry name" value="Alpha_CA_prokaryot-like"/>
</dbReference>
<name>A0A1G9JK24_9FLAO</name>
<feature type="domain" description="Alpha-carbonic anhydrase" evidence="8">
    <location>
        <begin position="45"/>
        <end position="271"/>
    </location>
</feature>
<evidence type="ECO:0000256" key="4">
    <source>
        <dbReference type="ARBA" id="ARBA00022723"/>
    </source>
</evidence>
<dbReference type="SUPFAM" id="SSF51069">
    <property type="entry name" value="Carbonic anhydrase"/>
    <property type="match status" value="1"/>
</dbReference>
<keyword evidence="10" id="KW-1185">Reference proteome</keyword>
<dbReference type="PANTHER" id="PTHR18952">
    <property type="entry name" value="CARBONIC ANHYDRASE"/>
    <property type="match status" value="1"/>
</dbReference>
<comment type="function">
    <text evidence="7">Reversible hydration of carbon dioxide.</text>
</comment>
<evidence type="ECO:0000256" key="7">
    <source>
        <dbReference type="RuleBase" id="RU367011"/>
    </source>
</evidence>
<evidence type="ECO:0000256" key="3">
    <source>
        <dbReference type="ARBA" id="ARBA00014628"/>
    </source>
</evidence>
<keyword evidence="4 7" id="KW-0479">Metal-binding</keyword>
<dbReference type="EC" id="4.2.1.1" evidence="2 7"/>
<comment type="cofactor">
    <cofactor evidence="1 7">
        <name>Zn(2+)</name>
        <dbReference type="ChEBI" id="CHEBI:29105"/>
    </cofactor>
</comment>
<evidence type="ECO:0000256" key="1">
    <source>
        <dbReference type="ARBA" id="ARBA00001947"/>
    </source>
</evidence>
<evidence type="ECO:0000256" key="6">
    <source>
        <dbReference type="ARBA" id="ARBA00023239"/>
    </source>
</evidence>
<dbReference type="SMART" id="SM01057">
    <property type="entry name" value="Carb_anhydrase"/>
    <property type="match status" value="1"/>
</dbReference>